<feature type="transmembrane region" description="Helical" evidence="6">
    <location>
        <begin position="55"/>
        <end position="79"/>
    </location>
</feature>
<keyword evidence="4 6" id="KW-0472">Membrane</keyword>
<proteinExistence type="inferred from homology"/>
<protein>
    <submittedName>
        <fullName evidence="8">MFS transporter</fullName>
    </submittedName>
</protein>
<evidence type="ECO:0000256" key="3">
    <source>
        <dbReference type="ARBA" id="ARBA00022989"/>
    </source>
</evidence>
<dbReference type="SUPFAM" id="SSF103473">
    <property type="entry name" value="MFS general substrate transporter"/>
    <property type="match status" value="1"/>
</dbReference>
<feature type="transmembrane region" description="Helical" evidence="6">
    <location>
        <begin position="405"/>
        <end position="426"/>
    </location>
</feature>
<dbReference type="PANTHER" id="PTHR11662">
    <property type="entry name" value="SOLUTE CARRIER FAMILY 17"/>
    <property type="match status" value="1"/>
</dbReference>
<feature type="transmembrane region" description="Helical" evidence="6">
    <location>
        <begin position="318"/>
        <end position="336"/>
    </location>
</feature>
<dbReference type="InterPro" id="IPR011701">
    <property type="entry name" value="MFS"/>
</dbReference>
<dbReference type="PANTHER" id="PTHR11662:SF399">
    <property type="entry name" value="FI19708P1-RELATED"/>
    <property type="match status" value="1"/>
</dbReference>
<sequence length="437" mass="46745">MQTSTQHASSSRGASHFRWVIVAMLAAIILINYIDRSAISYAIGPMSKELNLSDAQQGMILGAFGIGYAVTTLLGGILVDRFGARIVLAVSVVAWAVATALVGVASSFLLILAARAALGLAEGPMFPGQTGAIAHWLSGRERGRALGYSLVAVPVSLAIGAPVVSYLTAITGWREMFILLGAVSLLWMPLWWVLFRNHPEDSSRVNAAEIAVIADPPTPTPDAHSTDAPRERTSWASLLTNGTLMANNWAFFVFGYFLFFFMTWLPGYLERTFKLSITSVGWFSVAPWLAAALALVLLSNLSDMLLRRTGKLRIARSYLIAATQGLAALMILPVAFTDNLTLALVLITVAVAASMGANAAFYAVNIDVTRDRSATALGIMDFGFAIAGFLAPALTGWIVGQSGGFTEAFMLMSALAASSVIITLVFHRPDQHRLDKT</sequence>
<feature type="transmembrane region" description="Helical" evidence="6">
    <location>
        <begin position="85"/>
        <end position="112"/>
    </location>
</feature>
<dbReference type="RefSeq" id="WP_353981238.1">
    <property type="nucleotide sequence ID" value="NZ_CP159578.1"/>
</dbReference>
<evidence type="ECO:0000256" key="5">
    <source>
        <dbReference type="ARBA" id="ARBA00038514"/>
    </source>
</evidence>
<name>A0AB74U8U4_9GAMM</name>
<dbReference type="InterPro" id="IPR050382">
    <property type="entry name" value="MFS_Na/Anion_cotransporter"/>
</dbReference>
<feature type="transmembrane region" description="Helical" evidence="6">
    <location>
        <begin position="342"/>
        <end position="364"/>
    </location>
</feature>
<feature type="transmembrane region" description="Helical" evidence="6">
    <location>
        <begin position="16"/>
        <end position="34"/>
    </location>
</feature>
<evidence type="ECO:0000313" key="8">
    <source>
        <dbReference type="EMBL" id="XCJ80422.1"/>
    </source>
</evidence>
<feature type="transmembrane region" description="Helical" evidence="6">
    <location>
        <begin position="275"/>
        <end position="298"/>
    </location>
</feature>
<feature type="transmembrane region" description="Helical" evidence="6">
    <location>
        <begin position="145"/>
        <end position="170"/>
    </location>
</feature>
<feature type="domain" description="Major facilitator superfamily (MFS) profile" evidence="7">
    <location>
        <begin position="21"/>
        <end position="431"/>
    </location>
</feature>
<comment type="similarity">
    <text evidence="5">Belongs to the major facilitator superfamily. Phthalate permease family.</text>
</comment>
<dbReference type="InterPro" id="IPR020846">
    <property type="entry name" value="MFS_dom"/>
</dbReference>
<keyword evidence="3 6" id="KW-1133">Transmembrane helix</keyword>
<dbReference type="Pfam" id="PF07690">
    <property type="entry name" value="MFS_1"/>
    <property type="match status" value="1"/>
</dbReference>
<evidence type="ECO:0000256" key="2">
    <source>
        <dbReference type="ARBA" id="ARBA00022692"/>
    </source>
</evidence>
<organism evidence="8">
    <name type="scientific">Salinicola endophyticus</name>
    <dbReference type="NCBI Taxonomy" id="1949083"/>
    <lineage>
        <taxon>Bacteria</taxon>
        <taxon>Pseudomonadati</taxon>
        <taxon>Pseudomonadota</taxon>
        <taxon>Gammaproteobacteria</taxon>
        <taxon>Oceanospirillales</taxon>
        <taxon>Halomonadaceae</taxon>
        <taxon>Salinicola</taxon>
    </lineage>
</organism>
<reference evidence="8" key="1">
    <citation type="submission" date="2024-06" db="EMBL/GenBank/DDBJ databases">
        <title>Complete genome of Salinicola endophyticus HNIBRBA4755.</title>
        <authorList>
            <person name="Shin S.Y."/>
            <person name="Kang H."/>
            <person name="Song J."/>
        </authorList>
    </citation>
    <scope>NUCLEOTIDE SEQUENCE</scope>
    <source>
        <strain evidence="8">HNIBRBA4755</strain>
    </source>
</reference>
<evidence type="ECO:0000256" key="4">
    <source>
        <dbReference type="ARBA" id="ARBA00023136"/>
    </source>
</evidence>
<gene>
    <name evidence="8" type="ORF">ABV408_04435</name>
</gene>
<dbReference type="AlphaFoldDB" id="A0AB74U8U4"/>
<feature type="transmembrane region" description="Helical" evidence="6">
    <location>
        <begin position="376"/>
        <end position="399"/>
    </location>
</feature>
<evidence type="ECO:0000259" key="7">
    <source>
        <dbReference type="PROSITE" id="PS50850"/>
    </source>
</evidence>
<evidence type="ECO:0000256" key="1">
    <source>
        <dbReference type="ARBA" id="ARBA00004141"/>
    </source>
</evidence>
<accession>A0AB74U8U4</accession>
<feature type="transmembrane region" description="Helical" evidence="6">
    <location>
        <begin position="249"/>
        <end position="269"/>
    </location>
</feature>
<keyword evidence="2 6" id="KW-0812">Transmembrane</keyword>
<dbReference type="InterPro" id="IPR036259">
    <property type="entry name" value="MFS_trans_sf"/>
</dbReference>
<dbReference type="Gene3D" id="1.20.1250.20">
    <property type="entry name" value="MFS general substrate transporter like domains"/>
    <property type="match status" value="2"/>
</dbReference>
<dbReference type="PROSITE" id="PS50850">
    <property type="entry name" value="MFS"/>
    <property type="match status" value="1"/>
</dbReference>
<dbReference type="GO" id="GO:0022857">
    <property type="term" value="F:transmembrane transporter activity"/>
    <property type="evidence" value="ECO:0007669"/>
    <property type="project" value="InterPro"/>
</dbReference>
<feature type="transmembrane region" description="Helical" evidence="6">
    <location>
        <begin position="176"/>
        <end position="195"/>
    </location>
</feature>
<dbReference type="EMBL" id="CP159578">
    <property type="protein sequence ID" value="XCJ80422.1"/>
    <property type="molecule type" value="Genomic_DNA"/>
</dbReference>
<comment type="subcellular location">
    <subcellularLocation>
        <location evidence="1">Membrane</location>
        <topology evidence="1">Multi-pass membrane protein</topology>
    </subcellularLocation>
</comment>
<evidence type="ECO:0000256" key="6">
    <source>
        <dbReference type="SAM" id="Phobius"/>
    </source>
</evidence>
<dbReference type="GO" id="GO:0016020">
    <property type="term" value="C:membrane"/>
    <property type="evidence" value="ECO:0007669"/>
    <property type="project" value="UniProtKB-SubCell"/>
</dbReference>